<sequence length="136" mass="15160">MRERTGTTIIRPASAAKRAVRRIIYFLYKIKAQVKGRGPRLLGTFILACSRFVRLCWEVLDKMIVVRGSTPEDKITASDSIISDPQAIRCIAEFMLQTGLLEQFSQVELDPDPDAPDQSQEHVGLRAKGIDAEEAG</sequence>
<evidence type="ECO:0000313" key="3">
    <source>
        <dbReference type="Proteomes" id="UP000253729"/>
    </source>
</evidence>
<reference evidence="2 3" key="1">
    <citation type="submission" date="2018-07" db="EMBL/GenBank/DDBJ databases">
        <title>The genomes of Aspergillus section Nigri reveals drivers in fungal speciation.</title>
        <authorList>
            <consortium name="DOE Joint Genome Institute"/>
            <person name="Vesth T.C."/>
            <person name="Nybo J."/>
            <person name="Theobald S."/>
            <person name="Brandl J."/>
            <person name="Frisvad J.C."/>
            <person name="Nielsen K.F."/>
            <person name="Lyhne E.K."/>
            <person name="Kogle M.E."/>
            <person name="Kuo A."/>
            <person name="Riley R."/>
            <person name="Clum A."/>
            <person name="Nolan M."/>
            <person name="Lipzen A."/>
            <person name="Salamov A."/>
            <person name="Henrissat B."/>
            <person name="Wiebenga A."/>
            <person name="De vries R.P."/>
            <person name="Grigoriev I.V."/>
            <person name="Mortensen U.H."/>
            <person name="Andersen M.R."/>
            <person name="Baker S.E."/>
        </authorList>
    </citation>
    <scope>NUCLEOTIDE SEQUENCE [LARGE SCALE GENOMIC DNA]</scope>
    <source>
        <strain evidence="2 3">CBS 139.54b</strain>
    </source>
</reference>
<keyword evidence="3" id="KW-1185">Reference proteome</keyword>
<organism evidence="2 3">
    <name type="scientific">Aspergillus welwitschiae</name>
    <dbReference type="NCBI Taxonomy" id="1341132"/>
    <lineage>
        <taxon>Eukaryota</taxon>
        <taxon>Fungi</taxon>
        <taxon>Dikarya</taxon>
        <taxon>Ascomycota</taxon>
        <taxon>Pezizomycotina</taxon>
        <taxon>Eurotiomycetes</taxon>
        <taxon>Eurotiomycetidae</taxon>
        <taxon>Eurotiales</taxon>
        <taxon>Aspergillaceae</taxon>
        <taxon>Aspergillus</taxon>
        <taxon>Aspergillus subgen. Circumdati</taxon>
    </lineage>
</organism>
<dbReference type="RefSeq" id="XP_026620133.1">
    <property type="nucleotide sequence ID" value="XM_026772584.1"/>
</dbReference>
<feature type="compositionally biased region" description="Basic and acidic residues" evidence="1">
    <location>
        <begin position="119"/>
        <end position="136"/>
    </location>
</feature>
<proteinExistence type="predicted"/>
<dbReference type="GeneID" id="38140940"/>
<dbReference type="EMBL" id="KZ852100">
    <property type="protein sequence ID" value="RDH27111.1"/>
    <property type="molecule type" value="Genomic_DNA"/>
</dbReference>
<feature type="region of interest" description="Disordered" evidence="1">
    <location>
        <begin position="107"/>
        <end position="136"/>
    </location>
</feature>
<name>A0A3F3PJJ5_9EURO</name>
<dbReference type="STRING" id="1341132.A0A3F3PJJ5"/>
<evidence type="ECO:0000256" key="1">
    <source>
        <dbReference type="SAM" id="MobiDB-lite"/>
    </source>
</evidence>
<accession>A0A3F3PJJ5</accession>
<dbReference type="AlphaFoldDB" id="A0A3F3PJJ5"/>
<evidence type="ECO:0000313" key="2">
    <source>
        <dbReference type="EMBL" id="RDH27111.1"/>
    </source>
</evidence>
<dbReference type="Proteomes" id="UP000253729">
    <property type="component" value="Unassembled WGS sequence"/>
</dbReference>
<gene>
    <name evidence="2" type="ORF">BDQ94DRAFT_175926</name>
</gene>
<protein>
    <submittedName>
        <fullName evidence="2">Uncharacterized protein</fullName>
    </submittedName>
</protein>